<protein>
    <submittedName>
        <fullName evidence="4">Glycosyltransferase family 2 protein</fullName>
    </submittedName>
</protein>
<keyword evidence="5" id="KW-1185">Reference proteome</keyword>
<proteinExistence type="inferred from homology"/>
<dbReference type="CDD" id="cd04179">
    <property type="entry name" value="DPM_DPG-synthase_like"/>
    <property type="match status" value="1"/>
</dbReference>
<organism evidence="4 5">
    <name type="scientific">Mycolicibacterium komossense</name>
    <dbReference type="NCBI Taxonomy" id="1779"/>
    <lineage>
        <taxon>Bacteria</taxon>
        <taxon>Bacillati</taxon>
        <taxon>Actinomycetota</taxon>
        <taxon>Actinomycetes</taxon>
        <taxon>Mycobacteriales</taxon>
        <taxon>Mycobacteriaceae</taxon>
        <taxon>Mycolicibacterium</taxon>
    </lineage>
</organism>
<sequence length="303" mass="32777">MTTQSAEDGHQNGSISTAFVRSAVHVPPVTPTPVVRKRQSKRAHPTLVSPNPTVSLVIPVRNEARNIAWVLEQIADDVDEIILVDGDSTDATLITARRYRPDVKVVPQEGVGKGSALRTGFLAATGDIIVMMDADGSMAPQEIRHYLHFLNNGYDFVKGSRFTGGGGSLDITRFRRLGNRFLLAVFNSLYEADLTDLCYGFCAFHRRYLNLLDLTATGFEIEAEMTVRAMKAGLRVAEVPSLEMPRRSGKSNLRAIRDGVRVLQTVLDGNDDGLAGNLARALAGGSGARGPAAPKPPLGSVRR</sequence>
<comment type="similarity">
    <text evidence="1">Belongs to the glycosyltransferase 2 family.</text>
</comment>
<dbReference type="SUPFAM" id="SSF53448">
    <property type="entry name" value="Nucleotide-diphospho-sugar transferases"/>
    <property type="match status" value="1"/>
</dbReference>
<dbReference type="InterPro" id="IPR001173">
    <property type="entry name" value="Glyco_trans_2-like"/>
</dbReference>
<evidence type="ECO:0000259" key="3">
    <source>
        <dbReference type="Pfam" id="PF00535"/>
    </source>
</evidence>
<evidence type="ECO:0000256" key="2">
    <source>
        <dbReference type="SAM" id="MobiDB-lite"/>
    </source>
</evidence>
<evidence type="ECO:0000313" key="5">
    <source>
        <dbReference type="Proteomes" id="UP001526201"/>
    </source>
</evidence>
<gene>
    <name evidence="4" type="ORF">H7J73_26895</name>
</gene>
<dbReference type="Gene3D" id="3.90.550.10">
    <property type="entry name" value="Spore Coat Polysaccharide Biosynthesis Protein SpsA, Chain A"/>
    <property type="match status" value="1"/>
</dbReference>
<evidence type="ECO:0000256" key="1">
    <source>
        <dbReference type="ARBA" id="ARBA00006739"/>
    </source>
</evidence>
<dbReference type="RefSeq" id="WP_264070903.1">
    <property type="nucleotide sequence ID" value="NZ_JACKTY010000046.1"/>
</dbReference>
<dbReference type="InterPro" id="IPR050256">
    <property type="entry name" value="Glycosyltransferase_2"/>
</dbReference>
<dbReference type="EMBL" id="JACKTY010000046">
    <property type="protein sequence ID" value="MCV7229642.1"/>
    <property type="molecule type" value="Genomic_DNA"/>
</dbReference>
<reference evidence="4 5" key="1">
    <citation type="journal article" date="2022" name="BMC Genomics">
        <title>Comparative genome analysis of mycobacteria focusing on tRNA and non-coding RNA.</title>
        <authorList>
            <person name="Behra P.R.K."/>
            <person name="Pettersson B.M.F."/>
            <person name="Ramesh M."/>
            <person name="Das S."/>
            <person name="Dasgupta S."/>
            <person name="Kirsebom L.A."/>
        </authorList>
    </citation>
    <scope>NUCLEOTIDE SEQUENCE [LARGE SCALE GENOMIC DNA]</scope>
    <source>
        <strain evidence="4 5">DSM 44078</strain>
    </source>
</reference>
<feature type="domain" description="Glycosyltransferase 2-like" evidence="3">
    <location>
        <begin position="55"/>
        <end position="209"/>
    </location>
</feature>
<dbReference type="PANTHER" id="PTHR48090">
    <property type="entry name" value="UNDECAPRENYL-PHOSPHATE 4-DEOXY-4-FORMAMIDO-L-ARABINOSE TRANSFERASE-RELATED"/>
    <property type="match status" value="1"/>
</dbReference>
<feature type="region of interest" description="Disordered" evidence="2">
    <location>
        <begin position="283"/>
        <end position="303"/>
    </location>
</feature>
<dbReference type="InterPro" id="IPR029044">
    <property type="entry name" value="Nucleotide-diphossugar_trans"/>
</dbReference>
<accession>A0ABT3CJM4</accession>
<dbReference type="Proteomes" id="UP001526201">
    <property type="component" value="Unassembled WGS sequence"/>
</dbReference>
<dbReference type="PANTHER" id="PTHR48090:SF7">
    <property type="entry name" value="RFBJ PROTEIN"/>
    <property type="match status" value="1"/>
</dbReference>
<comment type="caution">
    <text evidence="4">The sequence shown here is derived from an EMBL/GenBank/DDBJ whole genome shotgun (WGS) entry which is preliminary data.</text>
</comment>
<evidence type="ECO:0000313" key="4">
    <source>
        <dbReference type="EMBL" id="MCV7229642.1"/>
    </source>
</evidence>
<dbReference type="Pfam" id="PF00535">
    <property type="entry name" value="Glycos_transf_2"/>
    <property type="match status" value="1"/>
</dbReference>
<name>A0ABT3CJM4_9MYCO</name>